<evidence type="ECO:0000256" key="7">
    <source>
        <dbReference type="SAM" id="MobiDB-lite"/>
    </source>
</evidence>
<dbReference type="AlphaFoldDB" id="A0A2V3IME2"/>
<dbReference type="PANTHER" id="PTHR12708:SF0">
    <property type="entry name" value="DNA POLYMERASE EPSILON SUBUNIT 2"/>
    <property type="match status" value="1"/>
</dbReference>
<name>A0A2V3IME2_9FLOR</name>
<dbReference type="GO" id="GO:0042276">
    <property type="term" value="P:error-prone translesion synthesis"/>
    <property type="evidence" value="ECO:0007669"/>
    <property type="project" value="TreeGrafter"/>
</dbReference>
<comment type="subcellular location">
    <subcellularLocation>
        <location evidence="1">Nucleus</location>
    </subcellularLocation>
</comment>
<organism evidence="9 10">
    <name type="scientific">Gracilariopsis chorda</name>
    <dbReference type="NCBI Taxonomy" id="448386"/>
    <lineage>
        <taxon>Eukaryota</taxon>
        <taxon>Rhodophyta</taxon>
        <taxon>Florideophyceae</taxon>
        <taxon>Rhodymeniophycidae</taxon>
        <taxon>Gracilariales</taxon>
        <taxon>Gracilariaceae</taxon>
        <taxon>Gracilariopsis</taxon>
    </lineage>
</organism>
<evidence type="ECO:0000256" key="6">
    <source>
        <dbReference type="ARBA" id="ARBA00032930"/>
    </source>
</evidence>
<proteinExistence type="inferred from homology"/>
<accession>A0A2V3IME2</accession>
<evidence type="ECO:0000313" key="10">
    <source>
        <dbReference type="Proteomes" id="UP000247409"/>
    </source>
</evidence>
<dbReference type="InterPro" id="IPR007185">
    <property type="entry name" value="DNA_pol_a/d/e_bsu"/>
</dbReference>
<evidence type="ECO:0000256" key="2">
    <source>
        <dbReference type="ARBA" id="ARBA00009560"/>
    </source>
</evidence>
<feature type="domain" description="DNA polymerase alpha/delta/epsilon subunit B" evidence="8">
    <location>
        <begin position="299"/>
        <end position="509"/>
    </location>
</feature>
<evidence type="ECO:0000256" key="4">
    <source>
        <dbReference type="ARBA" id="ARBA00023125"/>
    </source>
</evidence>
<dbReference type="Proteomes" id="UP000247409">
    <property type="component" value="Unassembled WGS sequence"/>
</dbReference>
<dbReference type="Pfam" id="PF04042">
    <property type="entry name" value="DNA_pol_E_B"/>
    <property type="match status" value="1"/>
</dbReference>
<feature type="compositionally biased region" description="Acidic residues" evidence="7">
    <location>
        <begin position="683"/>
        <end position="694"/>
    </location>
</feature>
<feature type="region of interest" description="Disordered" evidence="7">
    <location>
        <begin position="541"/>
        <end position="705"/>
    </location>
</feature>
<dbReference type="PANTHER" id="PTHR12708">
    <property type="entry name" value="DNA POLYMERASE EPSILON SUBUNIT B"/>
    <property type="match status" value="1"/>
</dbReference>
<feature type="compositionally biased region" description="Polar residues" evidence="7">
    <location>
        <begin position="608"/>
        <end position="623"/>
    </location>
</feature>
<feature type="compositionally biased region" description="Basic and acidic residues" evidence="7">
    <location>
        <begin position="627"/>
        <end position="660"/>
    </location>
</feature>
<reference evidence="9 10" key="1">
    <citation type="journal article" date="2018" name="Mol. Biol. Evol.">
        <title>Analysis of the draft genome of the red seaweed Gracilariopsis chorda provides insights into genome size evolution in Rhodophyta.</title>
        <authorList>
            <person name="Lee J."/>
            <person name="Yang E.C."/>
            <person name="Graf L."/>
            <person name="Yang J.H."/>
            <person name="Qiu H."/>
            <person name="Zel Zion U."/>
            <person name="Chan C.X."/>
            <person name="Stephens T.G."/>
            <person name="Weber A.P.M."/>
            <person name="Boo G.H."/>
            <person name="Boo S.M."/>
            <person name="Kim K.M."/>
            <person name="Shin Y."/>
            <person name="Jung M."/>
            <person name="Lee S.J."/>
            <person name="Yim H.S."/>
            <person name="Lee J.H."/>
            <person name="Bhattacharya D."/>
            <person name="Yoon H.S."/>
        </authorList>
    </citation>
    <scope>NUCLEOTIDE SEQUENCE [LARGE SCALE GENOMIC DNA]</scope>
    <source>
        <strain evidence="9 10">SKKU-2015</strain>
        <tissue evidence="9">Whole body</tissue>
    </source>
</reference>
<evidence type="ECO:0000259" key="8">
    <source>
        <dbReference type="Pfam" id="PF04042"/>
    </source>
</evidence>
<keyword evidence="3" id="KW-0235">DNA replication</keyword>
<feature type="compositionally biased region" description="Acidic residues" evidence="7">
    <location>
        <begin position="574"/>
        <end position="599"/>
    </location>
</feature>
<dbReference type="OrthoDB" id="10254730at2759"/>
<protein>
    <recommendedName>
        <fullName evidence="6">DNA polymerase II subunit 2</fullName>
    </recommendedName>
</protein>
<evidence type="ECO:0000313" key="9">
    <source>
        <dbReference type="EMBL" id="PXF42280.1"/>
    </source>
</evidence>
<keyword evidence="5" id="KW-0539">Nucleus</keyword>
<dbReference type="EMBL" id="NBIV01000169">
    <property type="protein sequence ID" value="PXF42280.1"/>
    <property type="molecule type" value="Genomic_DNA"/>
</dbReference>
<evidence type="ECO:0000256" key="1">
    <source>
        <dbReference type="ARBA" id="ARBA00004123"/>
    </source>
</evidence>
<keyword evidence="4" id="KW-0238">DNA-binding</keyword>
<comment type="caution">
    <text evidence="9">The sequence shown here is derived from an EMBL/GenBank/DDBJ whole genome shotgun (WGS) entry which is preliminary data.</text>
</comment>
<feature type="compositionally biased region" description="Polar residues" evidence="7">
    <location>
        <begin position="541"/>
        <end position="554"/>
    </location>
</feature>
<evidence type="ECO:0000256" key="3">
    <source>
        <dbReference type="ARBA" id="ARBA00022705"/>
    </source>
</evidence>
<dbReference type="GO" id="GO:0003677">
    <property type="term" value="F:DNA binding"/>
    <property type="evidence" value="ECO:0007669"/>
    <property type="project" value="UniProtKB-KW"/>
</dbReference>
<dbReference type="GO" id="GO:0008622">
    <property type="term" value="C:epsilon DNA polymerase complex"/>
    <property type="evidence" value="ECO:0007669"/>
    <property type="project" value="InterPro"/>
</dbReference>
<dbReference type="GO" id="GO:0006261">
    <property type="term" value="P:DNA-templated DNA replication"/>
    <property type="evidence" value="ECO:0007669"/>
    <property type="project" value="InterPro"/>
</dbReference>
<gene>
    <name evidence="9" type="ORF">BWQ96_07999</name>
</gene>
<dbReference type="STRING" id="448386.A0A2V3IME2"/>
<sequence>MVARISNVERKRALRTFKQRGFVVQVGALEQLYAVFDNQYEGDFTAFLERTMELLSGPDGSDNGIFTKQLAVSIGERIKRDSDRKEGVKRSSVDIISTLSVPRWRPHAVATMQSGAAGKRIETPRKAIINAPAKSKGEMFRARYELILSKTLRNPKFKPPVAGSFSLSSSSPYYHLTGIESLSGRKGDQLVLGLLTQLEEGSWYLEDLNGTIKVDLSEACITSGMHTEGSFVIAQGQIIEHRDEEPLFKVHAMGTPPHESREDSIIALGRDANLFGGEFDMNEALNLVKVEEQSLDTTFLFFSDVALDNSRVLAGLRHIWKGFLEDGVVPSVIILMGSFLSHPFGQKPNDVSTLCDKFGELGSMIKNEFEQLIEETTFVIIPGANDPGPGNVLPRPPMPQMITKQFVEVVGSESVHFATNPCRIRFITQEIVILRDDLMQKMIRHCAVKPDLAEAGLMHTHLVKTVSDQSYLTPLPLSARPILWAHDHALWLFPNPHVLVLADRVDSYICTYENNLGMNPGSFKTDFSFLVYLPAEKRAQQSSLDSEQFQSPEQSYDRKQEGDEVPNAQSDDQSISDDAQDAMLADEEEDLSADVELPDSDQAVGGSRNDQVSSNPVPSQTVPTDAPHTDDIRQNEDELHSEENVRSTDEGSERPMKSTEESMPIEPNEENIAIQESPRSRDSDDDEEESDDDSYLAPAEGLKRLDIKALVRSSMMDESKPMPASEDDID</sequence>
<comment type="similarity">
    <text evidence="2">Belongs to the DNA polymerase epsilon subunit B family.</text>
</comment>
<dbReference type="InterPro" id="IPR016266">
    <property type="entry name" value="POLE2"/>
</dbReference>
<dbReference type="Gene3D" id="3.60.21.50">
    <property type="match status" value="1"/>
</dbReference>
<evidence type="ECO:0000256" key="5">
    <source>
        <dbReference type="ARBA" id="ARBA00023242"/>
    </source>
</evidence>
<keyword evidence="10" id="KW-1185">Reference proteome</keyword>